<dbReference type="EMBL" id="JBICRM010000021">
    <property type="protein sequence ID" value="MFG1707517.1"/>
    <property type="molecule type" value="Genomic_DNA"/>
</dbReference>
<name>A0ABW7AJM1_9ACTN</name>
<dbReference type="SUPFAM" id="SSF46785">
    <property type="entry name" value="Winged helix' DNA-binding domain"/>
    <property type="match status" value="1"/>
</dbReference>
<dbReference type="Gene3D" id="3.30.420.40">
    <property type="match status" value="2"/>
</dbReference>
<evidence type="ECO:0000313" key="2">
    <source>
        <dbReference type="EMBL" id="MFG1707517.1"/>
    </source>
</evidence>
<dbReference type="InterPro" id="IPR036390">
    <property type="entry name" value="WH_DNA-bd_sf"/>
</dbReference>
<dbReference type="Gene3D" id="1.10.10.10">
    <property type="entry name" value="Winged helix-like DNA-binding domain superfamily/Winged helix DNA-binding domain"/>
    <property type="match status" value="1"/>
</dbReference>
<evidence type="ECO:0000313" key="3">
    <source>
        <dbReference type="Proteomes" id="UP001603978"/>
    </source>
</evidence>
<reference evidence="2 3" key="1">
    <citation type="submission" date="2024-10" db="EMBL/GenBank/DDBJ databases">
        <authorList>
            <person name="Topkara A.R."/>
            <person name="Saygin H."/>
        </authorList>
    </citation>
    <scope>NUCLEOTIDE SEQUENCE [LARGE SCALE GENOMIC DNA]</scope>
    <source>
        <strain evidence="2 3">M3C6</strain>
    </source>
</reference>
<dbReference type="InterPro" id="IPR000600">
    <property type="entry name" value="ROK"/>
</dbReference>
<protein>
    <submittedName>
        <fullName evidence="2">ROK family protein</fullName>
    </submittedName>
</protein>
<dbReference type="InterPro" id="IPR043129">
    <property type="entry name" value="ATPase_NBD"/>
</dbReference>
<comment type="caution">
    <text evidence="2">The sequence shown here is derived from an EMBL/GenBank/DDBJ whole genome shotgun (WGS) entry which is preliminary data.</text>
</comment>
<dbReference type="InterPro" id="IPR036388">
    <property type="entry name" value="WH-like_DNA-bd_sf"/>
</dbReference>
<proteinExistence type="inferred from homology"/>
<keyword evidence="3" id="KW-1185">Reference proteome</keyword>
<accession>A0ABW7AJM1</accession>
<dbReference type="SUPFAM" id="SSF53067">
    <property type="entry name" value="Actin-like ATPase domain"/>
    <property type="match status" value="1"/>
</dbReference>
<dbReference type="Pfam" id="PF00480">
    <property type="entry name" value="ROK"/>
    <property type="match status" value="1"/>
</dbReference>
<dbReference type="PANTHER" id="PTHR18964:SF149">
    <property type="entry name" value="BIFUNCTIONAL UDP-N-ACETYLGLUCOSAMINE 2-EPIMERASE_N-ACETYLMANNOSAMINE KINASE"/>
    <property type="match status" value="1"/>
</dbReference>
<organism evidence="2 3">
    <name type="scientific">Nonomuraea marmarensis</name>
    <dbReference type="NCBI Taxonomy" id="3351344"/>
    <lineage>
        <taxon>Bacteria</taxon>
        <taxon>Bacillati</taxon>
        <taxon>Actinomycetota</taxon>
        <taxon>Actinomycetes</taxon>
        <taxon>Streptosporangiales</taxon>
        <taxon>Streptosporangiaceae</taxon>
        <taxon>Nonomuraea</taxon>
    </lineage>
</organism>
<dbReference type="PANTHER" id="PTHR18964">
    <property type="entry name" value="ROK (REPRESSOR, ORF, KINASE) FAMILY"/>
    <property type="match status" value="1"/>
</dbReference>
<gene>
    <name evidence="2" type="ORF">ACFLIM_30375</name>
</gene>
<dbReference type="Proteomes" id="UP001603978">
    <property type="component" value="Unassembled WGS sequence"/>
</dbReference>
<sequence length="382" mass="40063">MRQQLSGDASVLRRLNSAAILRLLREAGVATLSELASGARVSRPTAEAIVEHLLAEGWAEECGEEPGDRQRGRPARRFGFRAASGHVMGVGIGASRLRAMVADLNGTIVADRRAPGDPDMPAEDRLDAIAELAAAVAGQAGLSFADIVAVGVGTTGTVDGAGRVVKSVALSGWTGLDLRGELGDRIGAMVLVDNDMRLAVLAEHWRGAAQGRDDVIYLFTGDRIGMGLLIGGRPHRGAHAASGEIGAQPYEHWNAFKHVMDYALAVEPGELRSSRQSAEFAIARARSGDAKAGLAVRELARGLAAGLITVVNPLDPDLVVIGGSLTSAGDLLVGPIREVFEEYCLYPPEVVASGLGSECITLGAVRFALDHAERHLFSQGTF</sequence>
<evidence type="ECO:0000256" key="1">
    <source>
        <dbReference type="ARBA" id="ARBA00006479"/>
    </source>
</evidence>
<dbReference type="RefSeq" id="WP_393171254.1">
    <property type="nucleotide sequence ID" value="NZ_JBICRM010000021.1"/>
</dbReference>
<comment type="similarity">
    <text evidence="1">Belongs to the ROK (NagC/XylR) family.</text>
</comment>